<dbReference type="CDD" id="cd00093">
    <property type="entry name" value="HTH_XRE"/>
    <property type="match status" value="1"/>
</dbReference>
<dbReference type="Pfam" id="PF01381">
    <property type="entry name" value="HTH_3"/>
    <property type="match status" value="1"/>
</dbReference>
<dbReference type="Gene3D" id="1.10.260.40">
    <property type="entry name" value="lambda repressor-like DNA-binding domains"/>
    <property type="match status" value="1"/>
</dbReference>
<comment type="caution">
    <text evidence="2">The sequence shown here is derived from an EMBL/GenBank/DDBJ whole genome shotgun (WGS) entry which is preliminary data.</text>
</comment>
<dbReference type="SMART" id="SM00530">
    <property type="entry name" value="HTH_XRE"/>
    <property type="match status" value="1"/>
</dbReference>
<evidence type="ECO:0000259" key="1">
    <source>
        <dbReference type="PROSITE" id="PS50943"/>
    </source>
</evidence>
<evidence type="ECO:0000313" key="3">
    <source>
        <dbReference type="Proteomes" id="UP000177328"/>
    </source>
</evidence>
<dbReference type="InterPro" id="IPR001387">
    <property type="entry name" value="Cro/C1-type_HTH"/>
</dbReference>
<feature type="domain" description="HTH cro/C1-type" evidence="1">
    <location>
        <begin position="10"/>
        <end position="64"/>
    </location>
</feature>
<reference evidence="2 3" key="1">
    <citation type="journal article" date="2016" name="Nat. Commun.">
        <title>Thousands of microbial genomes shed light on interconnected biogeochemical processes in an aquifer system.</title>
        <authorList>
            <person name="Anantharaman K."/>
            <person name="Brown C.T."/>
            <person name="Hug L.A."/>
            <person name="Sharon I."/>
            <person name="Castelle C.J."/>
            <person name="Probst A.J."/>
            <person name="Thomas B.C."/>
            <person name="Singh A."/>
            <person name="Wilkins M.J."/>
            <person name="Karaoz U."/>
            <person name="Brodie E.L."/>
            <person name="Williams K.H."/>
            <person name="Hubbard S.S."/>
            <person name="Banfield J.F."/>
        </authorList>
    </citation>
    <scope>NUCLEOTIDE SEQUENCE [LARGE SCALE GENOMIC DNA]</scope>
</reference>
<dbReference type="EMBL" id="MFDD01000002">
    <property type="protein sequence ID" value="OGE41222.1"/>
    <property type="molecule type" value="Genomic_DNA"/>
</dbReference>
<proteinExistence type="predicted"/>
<dbReference type="InterPro" id="IPR010982">
    <property type="entry name" value="Lambda_DNA-bd_dom_sf"/>
</dbReference>
<protein>
    <recommendedName>
        <fullName evidence="1">HTH cro/C1-type domain-containing protein</fullName>
    </recommendedName>
</protein>
<name>A0A1F5KK00_9BACT</name>
<accession>A0A1F5KK00</accession>
<dbReference type="PROSITE" id="PS50943">
    <property type="entry name" value="HTH_CROC1"/>
    <property type="match status" value="1"/>
</dbReference>
<sequence>MPDRKLGQNLKSAREKVGLTQQQVADKTGIHVNYYARMEQGRVEVPLRRLNAYAKLFKVKAKDLLPN</sequence>
<organism evidence="2 3">
    <name type="scientific">Candidatus Daviesbacteria bacterium RIFCSPHIGHO2_02_FULL_43_12</name>
    <dbReference type="NCBI Taxonomy" id="1797776"/>
    <lineage>
        <taxon>Bacteria</taxon>
        <taxon>Candidatus Daviesiibacteriota</taxon>
    </lineage>
</organism>
<dbReference type="GO" id="GO:0003677">
    <property type="term" value="F:DNA binding"/>
    <property type="evidence" value="ECO:0007669"/>
    <property type="project" value="InterPro"/>
</dbReference>
<dbReference type="AlphaFoldDB" id="A0A1F5KK00"/>
<dbReference type="SUPFAM" id="SSF47413">
    <property type="entry name" value="lambda repressor-like DNA-binding domains"/>
    <property type="match status" value="1"/>
</dbReference>
<evidence type="ECO:0000313" key="2">
    <source>
        <dbReference type="EMBL" id="OGE41222.1"/>
    </source>
</evidence>
<dbReference type="Proteomes" id="UP000177328">
    <property type="component" value="Unassembled WGS sequence"/>
</dbReference>
<gene>
    <name evidence="2" type="ORF">A3D25_01690</name>
</gene>